<evidence type="ECO:0000256" key="1">
    <source>
        <dbReference type="ARBA" id="ARBA00004141"/>
    </source>
</evidence>
<protein>
    <submittedName>
        <fullName evidence="6">Nitrate/nitrite sensor protein narX</fullName>
        <ecNumber evidence="6">2.7.13.3</ecNumber>
    </submittedName>
</protein>
<accession>A0A3S5F2Q2</accession>
<evidence type="ECO:0000259" key="5">
    <source>
        <dbReference type="Pfam" id="PF13675"/>
    </source>
</evidence>
<organism evidence="6 7">
    <name type="scientific">Serratia fonticola</name>
    <dbReference type="NCBI Taxonomy" id="47917"/>
    <lineage>
        <taxon>Bacteria</taxon>
        <taxon>Pseudomonadati</taxon>
        <taxon>Pseudomonadota</taxon>
        <taxon>Gammaproteobacteria</taxon>
        <taxon>Enterobacterales</taxon>
        <taxon>Yersiniaceae</taxon>
        <taxon>Serratia</taxon>
    </lineage>
</organism>
<reference evidence="6 7" key="1">
    <citation type="submission" date="2018-12" db="EMBL/GenBank/DDBJ databases">
        <authorList>
            <consortium name="Pathogen Informatics"/>
        </authorList>
    </citation>
    <scope>NUCLEOTIDE SEQUENCE [LARGE SCALE GENOMIC DNA]</scope>
    <source>
        <strain evidence="6 7">NCTC13193</strain>
    </source>
</reference>
<dbReference type="EMBL" id="LR134492">
    <property type="protein sequence ID" value="VEI72063.1"/>
    <property type="molecule type" value="Genomic_DNA"/>
</dbReference>
<feature type="domain" description="NarX-like N-terminal" evidence="5">
    <location>
        <begin position="34"/>
        <end position="90"/>
    </location>
</feature>
<dbReference type="InterPro" id="IPR029095">
    <property type="entry name" value="NarX-like_N"/>
</dbReference>
<evidence type="ECO:0000313" key="7">
    <source>
        <dbReference type="Proteomes" id="UP000270487"/>
    </source>
</evidence>
<dbReference type="AlphaFoldDB" id="A0A3S5F2Q2"/>
<gene>
    <name evidence="6" type="primary">narX_1</name>
    <name evidence="6" type="ORF">NCTC13193_03554</name>
</gene>
<dbReference type="EC" id="2.7.13.3" evidence="6"/>
<dbReference type="GO" id="GO:0016020">
    <property type="term" value="C:membrane"/>
    <property type="evidence" value="ECO:0007669"/>
    <property type="project" value="UniProtKB-SubCell"/>
</dbReference>
<dbReference type="CDD" id="cd22900">
    <property type="entry name" value="NarX_sensor"/>
    <property type="match status" value="1"/>
</dbReference>
<dbReference type="GO" id="GO:0004673">
    <property type="term" value="F:protein histidine kinase activity"/>
    <property type="evidence" value="ECO:0007669"/>
    <property type="project" value="UniProtKB-EC"/>
</dbReference>
<sequence length="160" mass="17769">MKRLLAPLSIVNQVALLMLLLGVLGIAGMSISAWMSQSIQGNAHAINKAGSLRMQSYRLLSQVPLDAQSDILMQGLDQDETSRDLQLALEREGLTPQLLTLRDYWLNQLQPRLRQAQHPADAAPQVAHFVSLLDKLVSDIDHQTERRLLMVTLVQGDLSP</sequence>
<dbReference type="Proteomes" id="UP000270487">
    <property type="component" value="Chromosome"/>
</dbReference>
<dbReference type="Gene3D" id="1.20.120.960">
    <property type="entry name" value="Histidine kinase NarX, sensor domain"/>
    <property type="match status" value="1"/>
</dbReference>
<evidence type="ECO:0000256" key="2">
    <source>
        <dbReference type="ARBA" id="ARBA00022692"/>
    </source>
</evidence>
<name>A0A3S5F2Q2_SERFO</name>
<dbReference type="Pfam" id="PF13675">
    <property type="entry name" value="PilJ"/>
    <property type="match status" value="1"/>
</dbReference>
<proteinExistence type="predicted"/>
<evidence type="ECO:0000313" key="6">
    <source>
        <dbReference type="EMBL" id="VEI72063.1"/>
    </source>
</evidence>
<keyword evidence="2" id="KW-0812">Transmembrane</keyword>
<keyword evidence="4" id="KW-0472">Membrane</keyword>
<keyword evidence="6" id="KW-0808">Transferase</keyword>
<evidence type="ECO:0000256" key="4">
    <source>
        <dbReference type="ARBA" id="ARBA00023136"/>
    </source>
</evidence>
<dbReference type="InterPro" id="IPR042295">
    <property type="entry name" value="NarX-like_N_sf"/>
</dbReference>
<keyword evidence="3" id="KW-1133">Transmembrane helix</keyword>
<evidence type="ECO:0000256" key="3">
    <source>
        <dbReference type="ARBA" id="ARBA00022989"/>
    </source>
</evidence>
<comment type="subcellular location">
    <subcellularLocation>
        <location evidence="1">Membrane</location>
        <topology evidence="1">Multi-pass membrane protein</topology>
    </subcellularLocation>
</comment>